<dbReference type="OrthoDB" id="498371at2759"/>
<reference evidence="1 2" key="1">
    <citation type="journal article" date="2009" name="Science">
        <title>Green evolution and dynamic adaptations revealed by genomes of the marine picoeukaryotes Micromonas.</title>
        <authorList>
            <person name="Worden A.Z."/>
            <person name="Lee J.H."/>
            <person name="Mock T."/>
            <person name="Rouze P."/>
            <person name="Simmons M.P."/>
            <person name="Aerts A.L."/>
            <person name="Allen A.E."/>
            <person name="Cuvelier M.L."/>
            <person name="Derelle E."/>
            <person name="Everett M.V."/>
            <person name="Foulon E."/>
            <person name="Grimwood J."/>
            <person name="Gundlach H."/>
            <person name="Henrissat B."/>
            <person name="Napoli C."/>
            <person name="McDonald S.M."/>
            <person name="Parker M.S."/>
            <person name="Rombauts S."/>
            <person name="Salamov A."/>
            <person name="Von Dassow P."/>
            <person name="Badger J.H."/>
            <person name="Coutinho P.M."/>
            <person name="Demir E."/>
            <person name="Dubchak I."/>
            <person name="Gentemann C."/>
            <person name="Eikrem W."/>
            <person name="Gready J.E."/>
            <person name="John U."/>
            <person name="Lanier W."/>
            <person name="Lindquist E.A."/>
            <person name="Lucas S."/>
            <person name="Mayer K.F."/>
            <person name="Moreau H."/>
            <person name="Not F."/>
            <person name="Otillar R."/>
            <person name="Panaud O."/>
            <person name="Pangilinan J."/>
            <person name="Paulsen I."/>
            <person name="Piegu B."/>
            <person name="Poliakov A."/>
            <person name="Robbens S."/>
            <person name="Schmutz J."/>
            <person name="Toulza E."/>
            <person name="Wyss T."/>
            <person name="Zelensky A."/>
            <person name="Zhou K."/>
            <person name="Armbrust E.V."/>
            <person name="Bhattacharya D."/>
            <person name="Goodenough U.W."/>
            <person name="Van de Peer Y."/>
            <person name="Grigoriev I.V."/>
        </authorList>
    </citation>
    <scope>NUCLEOTIDE SEQUENCE [LARGE SCALE GENOMIC DNA]</scope>
    <source>
        <strain evidence="2">RCC299 / NOUM17</strain>
    </source>
</reference>
<dbReference type="Gene3D" id="1.25.40.20">
    <property type="entry name" value="Ankyrin repeat-containing domain"/>
    <property type="match status" value="1"/>
</dbReference>
<dbReference type="GeneID" id="8248223"/>
<evidence type="ECO:0000313" key="2">
    <source>
        <dbReference type="Proteomes" id="UP000002009"/>
    </source>
</evidence>
<name>C1FJH2_MICCC</name>
<evidence type="ECO:0000313" key="1">
    <source>
        <dbReference type="EMBL" id="ACO70349.1"/>
    </source>
</evidence>
<dbReference type="AlphaFoldDB" id="C1FJH2"/>
<accession>C1FJH2</accession>
<dbReference type="PANTHER" id="PTHR46586:SF3">
    <property type="entry name" value="ANKYRIN REPEAT-CONTAINING PROTEIN"/>
    <property type="match status" value="1"/>
</dbReference>
<keyword evidence="2" id="KW-1185">Reference proteome</keyword>
<dbReference type="Proteomes" id="UP000002009">
    <property type="component" value="Chromosome 12"/>
</dbReference>
<dbReference type="SUPFAM" id="SSF140860">
    <property type="entry name" value="Pseudo ankyrin repeat-like"/>
    <property type="match status" value="1"/>
</dbReference>
<dbReference type="RefSeq" id="XP_002509091.1">
    <property type="nucleotide sequence ID" value="XM_002509045.1"/>
</dbReference>
<organism evidence="1 2">
    <name type="scientific">Micromonas commoda (strain RCC299 / NOUM17 / CCMP2709)</name>
    <name type="common">Picoplanktonic green alga</name>
    <dbReference type="NCBI Taxonomy" id="296587"/>
    <lineage>
        <taxon>Eukaryota</taxon>
        <taxon>Viridiplantae</taxon>
        <taxon>Chlorophyta</taxon>
        <taxon>Mamiellophyceae</taxon>
        <taxon>Mamiellales</taxon>
        <taxon>Mamiellaceae</taxon>
        <taxon>Micromonas</taxon>
    </lineage>
</organism>
<dbReference type="EMBL" id="CP001577">
    <property type="protein sequence ID" value="ACO70349.1"/>
    <property type="molecule type" value="Genomic_DNA"/>
</dbReference>
<dbReference type="PANTHER" id="PTHR46586">
    <property type="entry name" value="ANKYRIN REPEAT-CONTAINING PROTEIN"/>
    <property type="match status" value="1"/>
</dbReference>
<protein>
    <recommendedName>
        <fullName evidence="3">F-box domain-containing protein</fullName>
    </recommendedName>
</protein>
<gene>
    <name evidence="1" type="ORF">MICPUN_62989</name>
</gene>
<dbReference type="KEGG" id="mis:MICPUN_62989"/>
<dbReference type="InParanoid" id="C1FJH2"/>
<sequence length="168" mass="18945">MQEVPLLFEMEILSRLNVSDLFALAGVSREARAAMFTFEPIAFLTRDNLMPHEDIRRQCSYACTEACKEGRLDVLRWLTLDPSYEMDRRWTYHAARNGHVDVLEWLVDEGCSLAEDAASGAAEGGHLDALKWLVSMGCPWSGSVWNYAVKGRHEHVVEWLRGEGCGGI</sequence>
<dbReference type="InterPro" id="IPR052050">
    <property type="entry name" value="SecEffector_AnkRepeat"/>
</dbReference>
<dbReference type="InterPro" id="IPR036770">
    <property type="entry name" value="Ankyrin_rpt-contain_sf"/>
</dbReference>
<dbReference type="Pfam" id="PF13637">
    <property type="entry name" value="Ank_4"/>
    <property type="match status" value="1"/>
</dbReference>
<proteinExistence type="predicted"/>
<evidence type="ECO:0008006" key="3">
    <source>
        <dbReference type="Google" id="ProtNLM"/>
    </source>
</evidence>
<dbReference type="InterPro" id="IPR002110">
    <property type="entry name" value="Ankyrin_rpt"/>
</dbReference>